<gene>
    <name evidence="1" type="ORF">ACFVKH_18610</name>
</gene>
<proteinExistence type="predicted"/>
<sequence length="58" mass="6469">MLSVCPLPLASGFSDRRLAVAVLPDGLKLKLGILRENRCRPERTYPECVSLPFNPKMV</sequence>
<evidence type="ECO:0000313" key="1">
    <source>
        <dbReference type="EMBL" id="MFE4108299.1"/>
    </source>
</evidence>
<comment type="caution">
    <text evidence="1">The sequence shown here is derived from an EMBL/GenBank/DDBJ whole genome shotgun (WGS) entry which is preliminary data.</text>
</comment>
<keyword evidence="2" id="KW-1185">Reference proteome</keyword>
<dbReference type="RefSeq" id="WP_377967882.1">
    <property type="nucleotide sequence ID" value="NZ_JBHZOL010000105.1"/>
</dbReference>
<accession>A0ABW6IK08</accession>
<evidence type="ECO:0000313" key="2">
    <source>
        <dbReference type="Proteomes" id="UP001600165"/>
    </source>
</evidence>
<dbReference type="EMBL" id="JBHZOL010000105">
    <property type="protein sequence ID" value="MFE4108299.1"/>
    <property type="molecule type" value="Genomic_DNA"/>
</dbReference>
<reference evidence="1 2" key="1">
    <citation type="submission" date="2024-10" db="EMBL/GenBank/DDBJ databases">
        <authorList>
            <person name="Ratan Roy A."/>
            <person name="Morales Sandoval P.H."/>
            <person name="De Los Santos Villalobos S."/>
            <person name="Chakraborty S."/>
            <person name="Mukherjee J."/>
        </authorList>
    </citation>
    <scope>NUCLEOTIDE SEQUENCE [LARGE SCALE GENOMIC DNA]</scope>
    <source>
        <strain evidence="1 2">S1</strain>
    </source>
</reference>
<protein>
    <submittedName>
        <fullName evidence="1">Uncharacterized protein</fullName>
    </submittedName>
</protein>
<organism evidence="1 2">
    <name type="scientific">Almyronema epifaneia S1</name>
    <dbReference type="NCBI Taxonomy" id="2991925"/>
    <lineage>
        <taxon>Bacteria</taxon>
        <taxon>Bacillati</taxon>
        <taxon>Cyanobacteriota</taxon>
        <taxon>Cyanophyceae</taxon>
        <taxon>Nodosilineales</taxon>
        <taxon>Nodosilineaceae</taxon>
        <taxon>Almyronema</taxon>
        <taxon>Almyronema epifaneia</taxon>
    </lineage>
</organism>
<name>A0ABW6IK08_9CYAN</name>
<dbReference type="Proteomes" id="UP001600165">
    <property type="component" value="Unassembled WGS sequence"/>
</dbReference>